<dbReference type="RefSeq" id="WP_340341265.1">
    <property type="nucleotide sequence ID" value="NZ_JBBKZT010000002.1"/>
</dbReference>
<dbReference type="EMBL" id="JBBKZT010000002">
    <property type="protein sequence ID" value="MEJ8846116.1"/>
    <property type="molecule type" value="Genomic_DNA"/>
</dbReference>
<dbReference type="InterPro" id="IPR009057">
    <property type="entry name" value="Homeodomain-like_sf"/>
</dbReference>
<evidence type="ECO:0000313" key="5">
    <source>
        <dbReference type="EMBL" id="MEJ8846116.1"/>
    </source>
</evidence>
<dbReference type="PANTHER" id="PTHR47894:SF1">
    <property type="entry name" value="HTH-TYPE TRANSCRIPTIONAL REGULATOR VQSM"/>
    <property type="match status" value="1"/>
</dbReference>
<dbReference type="Proteomes" id="UP001385892">
    <property type="component" value="Unassembled WGS sequence"/>
</dbReference>
<evidence type="ECO:0000256" key="3">
    <source>
        <dbReference type="ARBA" id="ARBA00023163"/>
    </source>
</evidence>
<keyword evidence="3" id="KW-0804">Transcription</keyword>
<accession>A0ABU8WF43</accession>
<evidence type="ECO:0000259" key="4">
    <source>
        <dbReference type="PROSITE" id="PS01124"/>
    </source>
</evidence>
<keyword evidence="2" id="KW-0238">DNA-binding</keyword>
<gene>
    <name evidence="5" type="ORF">WKW82_05635</name>
</gene>
<protein>
    <submittedName>
        <fullName evidence="5">AraC family transcriptional regulator</fullName>
    </submittedName>
</protein>
<sequence length="348" mass="39405">MTHPSTRSMAQLPLADERVYLPYKIATLVDTLAEAGVEPARSLERTGLQASDLRSTVLKTSIRQFTTVCRNGMAATGDPELPFRAGTRMHVSSYGMYGYALLCCQTLREVTQMAVKFHRLATPTVGLTFREEDGEAVWTFDDVLDLGSDDALYRFLVEFQYGIHQTLARDMVGPEFKLSRLRARYARPAHADLYGAYFGCPIEFDQPDTELRYAAALLDKPAAYRNPITVAMAAEVCERMLVEARNASGLTRRVYNLLMERPGQFDDMEALARKLNTSSRTLRRHLTTQGTSYKEILDDVRCHLAKEYLRSTRMGVDDIASTLGFSDAANFRHAFRRWTHKSPSDFRR</sequence>
<dbReference type="Pfam" id="PF12625">
    <property type="entry name" value="Arabinose_bd"/>
    <property type="match status" value="1"/>
</dbReference>
<keyword evidence="6" id="KW-1185">Reference proteome</keyword>
<organism evidence="5 6">
    <name type="scientific">Variovorax rhizosphaerae</name>
    <dbReference type="NCBI Taxonomy" id="1836200"/>
    <lineage>
        <taxon>Bacteria</taxon>
        <taxon>Pseudomonadati</taxon>
        <taxon>Pseudomonadota</taxon>
        <taxon>Betaproteobacteria</taxon>
        <taxon>Burkholderiales</taxon>
        <taxon>Comamonadaceae</taxon>
        <taxon>Variovorax</taxon>
    </lineage>
</organism>
<dbReference type="SMART" id="SM00342">
    <property type="entry name" value="HTH_ARAC"/>
    <property type="match status" value="1"/>
</dbReference>
<comment type="caution">
    <text evidence="5">The sequence shown here is derived from an EMBL/GenBank/DDBJ whole genome shotgun (WGS) entry which is preliminary data.</text>
</comment>
<dbReference type="InterPro" id="IPR032687">
    <property type="entry name" value="AraC-type_N"/>
</dbReference>
<name>A0ABU8WF43_9BURK</name>
<dbReference type="InterPro" id="IPR018060">
    <property type="entry name" value="HTH_AraC"/>
</dbReference>
<proteinExistence type="predicted"/>
<evidence type="ECO:0000256" key="2">
    <source>
        <dbReference type="ARBA" id="ARBA00023125"/>
    </source>
</evidence>
<keyword evidence="1" id="KW-0805">Transcription regulation</keyword>
<dbReference type="SUPFAM" id="SSF46689">
    <property type="entry name" value="Homeodomain-like"/>
    <property type="match status" value="1"/>
</dbReference>
<dbReference type="Gene3D" id="1.10.10.60">
    <property type="entry name" value="Homeodomain-like"/>
    <property type="match status" value="1"/>
</dbReference>
<dbReference type="Pfam" id="PF12833">
    <property type="entry name" value="HTH_18"/>
    <property type="match status" value="1"/>
</dbReference>
<dbReference type="PANTHER" id="PTHR47894">
    <property type="entry name" value="HTH-TYPE TRANSCRIPTIONAL REGULATOR GADX"/>
    <property type="match status" value="1"/>
</dbReference>
<evidence type="ECO:0000313" key="6">
    <source>
        <dbReference type="Proteomes" id="UP001385892"/>
    </source>
</evidence>
<reference evidence="5 6" key="1">
    <citation type="submission" date="2024-03" db="EMBL/GenBank/DDBJ databases">
        <title>Novel species of the genus Variovorax.</title>
        <authorList>
            <person name="Liu Q."/>
            <person name="Xin Y.-H."/>
        </authorList>
    </citation>
    <scope>NUCLEOTIDE SEQUENCE [LARGE SCALE GENOMIC DNA]</scope>
    <source>
        <strain evidence="5 6">KACC 18900</strain>
    </source>
</reference>
<feature type="domain" description="HTH araC/xylS-type" evidence="4">
    <location>
        <begin position="252"/>
        <end position="348"/>
    </location>
</feature>
<evidence type="ECO:0000256" key="1">
    <source>
        <dbReference type="ARBA" id="ARBA00023015"/>
    </source>
</evidence>
<dbReference type="PROSITE" id="PS01124">
    <property type="entry name" value="HTH_ARAC_FAMILY_2"/>
    <property type="match status" value="1"/>
</dbReference>